<proteinExistence type="predicted"/>
<sequence length="123" mass="13836">MIKRTTTLQWPGQDSERLLQITNTLSGGDSQVGRVGSQQDDARFDCGRERGRGRPSSGRPNRVFVVHTHIQLAPRSRGWSSPPFDPARSRTPRLSDFHYPLNAVSTILTAFDARFLERPYLTG</sequence>
<evidence type="ECO:0000313" key="2">
    <source>
        <dbReference type="Proteomes" id="UP000299102"/>
    </source>
</evidence>
<protein>
    <submittedName>
        <fullName evidence="1">Uncharacterized protein</fullName>
    </submittedName>
</protein>
<reference evidence="1 2" key="1">
    <citation type="journal article" date="2019" name="Commun. Biol.">
        <title>The bagworm genome reveals a unique fibroin gene that provides high tensile strength.</title>
        <authorList>
            <person name="Kono N."/>
            <person name="Nakamura H."/>
            <person name="Ohtoshi R."/>
            <person name="Tomita M."/>
            <person name="Numata K."/>
            <person name="Arakawa K."/>
        </authorList>
    </citation>
    <scope>NUCLEOTIDE SEQUENCE [LARGE SCALE GENOMIC DNA]</scope>
</reference>
<gene>
    <name evidence="1" type="ORF">EVAR_15952_1</name>
</gene>
<comment type="caution">
    <text evidence="1">The sequence shown here is derived from an EMBL/GenBank/DDBJ whole genome shotgun (WGS) entry which is preliminary data.</text>
</comment>
<name>A0A4C1ULH8_EUMVA</name>
<evidence type="ECO:0000313" key="1">
    <source>
        <dbReference type="EMBL" id="GBP27179.1"/>
    </source>
</evidence>
<dbReference type="AlphaFoldDB" id="A0A4C1ULH8"/>
<organism evidence="1 2">
    <name type="scientific">Eumeta variegata</name>
    <name type="common">Bagworm moth</name>
    <name type="synonym">Eumeta japonica</name>
    <dbReference type="NCBI Taxonomy" id="151549"/>
    <lineage>
        <taxon>Eukaryota</taxon>
        <taxon>Metazoa</taxon>
        <taxon>Ecdysozoa</taxon>
        <taxon>Arthropoda</taxon>
        <taxon>Hexapoda</taxon>
        <taxon>Insecta</taxon>
        <taxon>Pterygota</taxon>
        <taxon>Neoptera</taxon>
        <taxon>Endopterygota</taxon>
        <taxon>Lepidoptera</taxon>
        <taxon>Glossata</taxon>
        <taxon>Ditrysia</taxon>
        <taxon>Tineoidea</taxon>
        <taxon>Psychidae</taxon>
        <taxon>Oiketicinae</taxon>
        <taxon>Eumeta</taxon>
    </lineage>
</organism>
<dbReference type="EMBL" id="BGZK01000190">
    <property type="protein sequence ID" value="GBP27179.1"/>
    <property type="molecule type" value="Genomic_DNA"/>
</dbReference>
<accession>A0A4C1ULH8</accession>
<dbReference type="Proteomes" id="UP000299102">
    <property type="component" value="Unassembled WGS sequence"/>
</dbReference>
<keyword evidence="2" id="KW-1185">Reference proteome</keyword>